<evidence type="ECO:0000256" key="5">
    <source>
        <dbReference type="ARBA" id="ARBA00022806"/>
    </source>
</evidence>
<dbReference type="NCBIfam" id="TIGR00580">
    <property type="entry name" value="mfd"/>
    <property type="match status" value="1"/>
</dbReference>
<evidence type="ECO:0000256" key="2">
    <source>
        <dbReference type="ARBA" id="ARBA00022741"/>
    </source>
</evidence>
<dbReference type="Gene3D" id="3.90.1150.50">
    <property type="entry name" value="Transcription-repair-coupling factor, D7 domain"/>
    <property type="match status" value="1"/>
</dbReference>
<dbReference type="GO" id="GO:0005737">
    <property type="term" value="C:cytoplasm"/>
    <property type="evidence" value="ECO:0007669"/>
    <property type="project" value="UniProtKB-SubCell"/>
</dbReference>
<dbReference type="InterPro" id="IPR048635">
    <property type="entry name" value="MFD_D3"/>
</dbReference>
<keyword evidence="7 9" id="KW-0238">DNA-binding</keyword>
<dbReference type="SUPFAM" id="SSF141259">
    <property type="entry name" value="CarD-like"/>
    <property type="match status" value="1"/>
</dbReference>
<keyword evidence="1 9" id="KW-0963">Cytoplasm</keyword>
<dbReference type="Pfam" id="PF03461">
    <property type="entry name" value="TRCF"/>
    <property type="match status" value="1"/>
</dbReference>
<keyword evidence="4 9" id="KW-0378">Hydrolase</keyword>
<dbReference type="Gene3D" id="3.40.50.11180">
    <property type="match status" value="1"/>
</dbReference>
<evidence type="ECO:0000256" key="9">
    <source>
        <dbReference type="HAMAP-Rule" id="MF_00969"/>
    </source>
</evidence>
<dbReference type="PANTHER" id="PTHR47964">
    <property type="entry name" value="ATP-DEPENDENT DNA HELICASE HOMOLOG RECG, CHLOROPLASTIC"/>
    <property type="match status" value="1"/>
</dbReference>
<dbReference type="InterPro" id="IPR004576">
    <property type="entry name" value="Mfd"/>
</dbReference>
<dbReference type="SUPFAM" id="SSF143517">
    <property type="entry name" value="TRCF domain-like"/>
    <property type="match status" value="1"/>
</dbReference>
<evidence type="ECO:0000256" key="8">
    <source>
        <dbReference type="ARBA" id="ARBA00023204"/>
    </source>
</evidence>
<dbReference type="Pfam" id="PF02559">
    <property type="entry name" value="CarD_TRCF_RID"/>
    <property type="match status" value="1"/>
</dbReference>
<dbReference type="PROSITE" id="PS51194">
    <property type="entry name" value="HELICASE_CTER"/>
    <property type="match status" value="1"/>
</dbReference>
<dbReference type="Gene3D" id="3.40.50.300">
    <property type="entry name" value="P-loop containing nucleotide triphosphate hydrolases"/>
    <property type="match status" value="2"/>
</dbReference>
<evidence type="ECO:0000256" key="3">
    <source>
        <dbReference type="ARBA" id="ARBA00022763"/>
    </source>
</evidence>
<dbReference type="CDD" id="cd17991">
    <property type="entry name" value="DEXHc_TRCF"/>
    <property type="match status" value="1"/>
</dbReference>
<dbReference type="SUPFAM" id="SSF52540">
    <property type="entry name" value="P-loop containing nucleoside triphosphate hydrolases"/>
    <property type="match status" value="4"/>
</dbReference>
<dbReference type="STRING" id="137591.AO080_01585"/>
<dbReference type="PATRIC" id="fig|137591.25.peg.1149"/>
<dbReference type="InterPro" id="IPR003711">
    <property type="entry name" value="CarD-like/TRCF_RID"/>
</dbReference>
<dbReference type="EMBL" id="JWHU01000018">
    <property type="protein sequence ID" value="KIU20608.1"/>
    <property type="molecule type" value="Genomic_DNA"/>
</dbReference>
<gene>
    <name evidence="9 12" type="primary">mfd</name>
    <name evidence="12" type="ORF">QX99_01179</name>
</gene>
<dbReference type="InterPro" id="IPR014001">
    <property type="entry name" value="Helicase_ATP-bd"/>
</dbReference>
<keyword evidence="5" id="KW-0347">Helicase</keyword>
<dbReference type="InterPro" id="IPR041471">
    <property type="entry name" value="UvrB_inter"/>
</dbReference>
<keyword evidence="2 9" id="KW-0547">Nucleotide-binding</keyword>
<dbReference type="AlphaFoldDB" id="A0A0D1JGY9"/>
<keyword evidence="3 9" id="KW-0227">DNA damage</keyword>
<dbReference type="SMART" id="SM00487">
    <property type="entry name" value="DEXDc"/>
    <property type="match status" value="1"/>
</dbReference>
<keyword evidence="8 9" id="KW-0234">DNA repair</keyword>
<dbReference type="Gene3D" id="3.40.50.11140">
    <property type="match status" value="1"/>
</dbReference>
<dbReference type="SMART" id="SM00490">
    <property type="entry name" value="HELICc"/>
    <property type="match status" value="1"/>
</dbReference>
<dbReference type="Pfam" id="PF00270">
    <property type="entry name" value="DEAD"/>
    <property type="match status" value="1"/>
</dbReference>
<organism evidence="12 13">
    <name type="scientific">Weissella cibaria</name>
    <dbReference type="NCBI Taxonomy" id="137591"/>
    <lineage>
        <taxon>Bacteria</taxon>
        <taxon>Bacillati</taxon>
        <taxon>Bacillota</taxon>
        <taxon>Bacilli</taxon>
        <taxon>Lactobacillales</taxon>
        <taxon>Lactobacillaceae</taxon>
        <taxon>Weissella</taxon>
    </lineage>
</organism>
<evidence type="ECO:0000313" key="12">
    <source>
        <dbReference type="EMBL" id="KIU20608.1"/>
    </source>
</evidence>
<comment type="similarity">
    <text evidence="9">In the C-terminal section; belongs to the helicase family. RecG subfamily.</text>
</comment>
<comment type="function">
    <text evidence="9">Couples transcription and DNA repair by recognizing RNA polymerase (RNAP) stalled at DNA lesions. Mediates ATP-dependent release of RNAP and its truncated transcript from the DNA, and recruitment of nucleotide excision repair machinery to the damaged site.</text>
</comment>
<dbReference type="GO" id="GO:0003678">
    <property type="term" value="F:DNA helicase activity"/>
    <property type="evidence" value="ECO:0007669"/>
    <property type="project" value="TreeGrafter"/>
</dbReference>
<dbReference type="InterPro" id="IPR027417">
    <property type="entry name" value="P-loop_NTPase"/>
</dbReference>
<dbReference type="Pfam" id="PF21132">
    <property type="entry name" value="MFD_D3"/>
    <property type="match status" value="1"/>
</dbReference>
<dbReference type="SMART" id="SM00982">
    <property type="entry name" value="TRCF"/>
    <property type="match status" value="1"/>
</dbReference>
<dbReference type="GO" id="GO:0003684">
    <property type="term" value="F:damaged DNA binding"/>
    <property type="evidence" value="ECO:0007669"/>
    <property type="project" value="InterPro"/>
</dbReference>
<dbReference type="InterPro" id="IPR047112">
    <property type="entry name" value="RecG/Mfd"/>
</dbReference>
<dbReference type="SMART" id="SM01058">
    <property type="entry name" value="CarD_TRCF"/>
    <property type="match status" value="1"/>
</dbReference>
<evidence type="ECO:0000259" key="11">
    <source>
        <dbReference type="PROSITE" id="PS51194"/>
    </source>
</evidence>
<evidence type="ECO:0000313" key="13">
    <source>
        <dbReference type="Proteomes" id="UP000032287"/>
    </source>
</evidence>
<dbReference type="HAMAP" id="MF_00969">
    <property type="entry name" value="TRCF"/>
    <property type="match status" value="1"/>
</dbReference>
<dbReference type="eggNOG" id="COG1197">
    <property type="taxonomic scope" value="Bacteria"/>
</dbReference>
<dbReference type="InterPro" id="IPR005118">
    <property type="entry name" value="TRCF_C"/>
</dbReference>
<feature type="domain" description="Helicase C-terminal" evidence="11">
    <location>
        <begin position="804"/>
        <end position="970"/>
    </location>
</feature>
<comment type="caution">
    <text evidence="12">The sequence shown here is derived from an EMBL/GenBank/DDBJ whole genome shotgun (WGS) entry which is preliminary data.</text>
</comment>
<dbReference type="GO" id="GO:0016787">
    <property type="term" value="F:hydrolase activity"/>
    <property type="evidence" value="ECO:0007669"/>
    <property type="project" value="UniProtKB-KW"/>
</dbReference>
<comment type="subcellular location">
    <subcellularLocation>
        <location evidence="9">Cytoplasm</location>
    </subcellularLocation>
</comment>
<comment type="similarity">
    <text evidence="9">In the N-terminal section; belongs to the UvrB family.</text>
</comment>
<name>A0A0D1JGY9_9LACO</name>
<dbReference type="Pfam" id="PF00271">
    <property type="entry name" value="Helicase_C"/>
    <property type="match status" value="1"/>
</dbReference>
<dbReference type="InterPro" id="IPR036101">
    <property type="entry name" value="CarD-like/TRCF_RID_sf"/>
</dbReference>
<protein>
    <recommendedName>
        <fullName evidence="9">Transcription-repair-coupling factor</fullName>
        <shortName evidence="9">TRCF</shortName>
        <ecNumber evidence="9">3.6.4.-</ecNumber>
    </recommendedName>
</protein>
<dbReference type="InterPro" id="IPR001650">
    <property type="entry name" value="Helicase_C-like"/>
</dbReference>
<reference evidence="12 13" key="1">
    <citation type="journal article" date="2015" name="Microbiology (Mosc.)">
        <title>Genomics of the Weissella cibaria species with an examination of its metabolic traits.</title>
        <authorList>
            <person name="Lynch K.M."/>
            <person name="Lucid A."/>
            <person name="Arendt E.K."/>
            <person name="Sleator R.D."/>
            <person name="Lucey B."/>
            <person name="Coffey A."/>
        </authorList>
    </citation>
    <scope>NUCLEOTIDE SEQUENCE [LARGE SCALE GENOMIC DNA]</scope>
    <source>
        <strain evidence="12 13">MG1</strain>
    </source>
</reference>
<evidence type="ECO:0000259" key="10">
    <source>
        <dbReference type="PROSITE" id="PS51192"/>
    </source>
</evidence>
<dbReference type="PROSITE" id="PS51192">
    <property type="entry name" value="HELICASE_ATP_BIND_1"/>
    <property type="match status" value="1"/>
</dbReference>
<evidence type="ECO:0000256" key="6">
    <source>
        <dbReference type="ARBA" id="ARBA00022840"/>
    </source>
</evidence>
<dbReference type="Pfam" id="PF17757">
    <property type="entry name" value="UvrB_inter"/>
    <property type="match status" value="1"/>
</dbReference>
<dbReference type="EC" id="3.6.4.-" evidence="9"/>
<sequence length="1172" mass="130746">MELAGLFQQDNDFQTLATGLKKGGRHLMTGISGTARTVYLAALHENIQRPMVIVGDSQFHADQLAEDLAAMVGDEHVAVFPTEETLSAEIAVTSLDTRLARVQALHLLLTDPQAVVVTGVAGVQRYLPPVATFAAAALEIDFDHEYELAELQATLYQMGYQRNGSVEQPGEFAVRGSIVDIYPLDADYPVRLDFFDTALDSLRSFDAETQRSLENLEHVTILPATDLVIDAADLQAAKTRLEVAMTETRDKLDGAAKRHLTEALDPLLTVMAQGDLLPQVRQYLHLLYPDAVSLLDYLPADGIAVFDDYPRALENAGQMALDNNNWWTDRLADNLVLPTADFGWELSDLARDVRQTSLVFSPLQRGIGQLRQTSLTNLTVRPAQQFFGQMPLLKNEIARWQKQNQTILFLTNTPDRREKLVQTLNDFGVKVNDVAPDALAPGRTQVTTLPLSAGFELPAQNLVVLTERELFQQVRKRAPKRQTLSNAERIKSYNELKPGDYVVHINHGVGVYEGMQTIENRGVKQDYITIAYQQDAKIFIPVTQLDLVQKYVGAAEKAPKINKLGGTEWQKAKAKVAKKVEDIADELLQLYAERELKQGFAFPQDDDVIRDFEDAFPYPETPDQIRSTQEIKADMEKARPMDRLLVGDVGFGKTEVALRAAFKAAHAGKQVAMLVPTTILAQQHYESMLNRFDGFGVNVAIMSRFQTKKQMDATKAGLKDHTIDIVVGTHRILSKDMAFADLGLLIIDEEQRFGVKHKERLKALQTNVDVLTLTATPIPRTLNMAMVGVRDLSVIETPPANRYPIQTYVMEQNGRVTASAIEREMSRGGQTYYLHNRVEDIAQVAGMIESLVPEARVGYIHGQMTEAQMEGILVDFINREYDVLVTTTIIETGVDIPNANTLFVENADHMGLAQLYQLRGRVGRSNNIAYAYFTYPGTRSLNEESEKRLTAIRDFTELGSGFKIAMRDLSIRGAGDLLGQSQHGFINAVGYDLYTQMLNEAVAEKRGKRKKSFDAELDVQVEAYLPTDYVADGPQKIDLYQRIRKAKTTAAFEEIEDDLLDRFGELPEAAQRLLLVGRVKAAADRAGLATLRRDFKRQNVLLVNFDPRASVTADTFQKALTLAKVRGQVKQDAPVQAEIPIQPNQTAEDWLFGLLTLFNLLAPEETVTNEQK</sequence>
<dbReference type="InterPro" id="IPR037235">
    <property type="entry name" value="TRCF-like_C_D7"/>
</dbReference>
<proteinExistence type="inferred from homology"/>
<keyword evidence="6 9" id="KW-0067">ATP-binding</keyword>
<evidence type="ECO:0000256" key="4">
    <source>
        <dbReference type="ARBA" id="ARBA00022801"/>
    </source>
</evidence>
<dbReference type="Proteomes" id="UP000032287">
    <property type="component" value="Unassembled WGS sequence"/>
</dbReference>
<feature type="domain" description="Helicase ATP-binding" evidence="10">
    <location>
        <begin position="634"/>
        <end position="795"/>
    </location>
</feature>
<evidence type="ECO:0000256" key="7">
    <source>
        <dbReference type="ARBA" id="ARBA00023125"/>
    </source>
</evidence>
<dbReference type="Gene3D" id="3.30.2060.10">
    <property type="entry name" value="Penicillin-binding protein 1b domain"/>
    <property type="match status" value="1"/>
</dbReference>
<dbReference type="RefSeq" id="WP_043711372.1">
    <property type="nucleotide sequence ID" value="NZ_JALOCT010000010.1"/>
</dbReference>
<dbReference type="InterPro" id="IPR011545">
    <property type="entry name" value="DEAD/DEAH_box_helicase_dom"/>
</dbReference>
<accession>A0A0D1JGY9</accession>
<dbReference type="GO" id="GO:0006355">
    <property type="term" value="P:regulation of DNA-templated transcription"/>
    <property type="evidence" value="ECO:0007669"/>
    <property type="project" value="UniProtKB-UniRule"/>
</dbReference>
<keyword evidence="13" id="KW-1185">Reference proteome</keyword>
<dbReference type="GO" id="GO:0005524">
    <property type="term" value="F:ATP binding"/>
    <property type="evidence" value="ECO:0007669"/>
    <property type="project" value="UniProtKB-UniRule"/>
</dbReference>
<evidence type="ECO:0000256" key="1">
    <source>
        <dbReference type="ARBA" id="ARBA00022490"/>
    </source>
</evidence>
<dbReference type="PANTHER" id="PTHR47964:SF1">
    <property type="entry name" value="ATP-DEPENDENT DNA HELICASE HOMOLOG RECG, CHLOROPLASTIC"/>
    <property type="match status" value="1"/>
</dbReference>
<dbReference type="Gene3D" id="2.40.10.170">
    <property type="match status" value="1"/>
</dbReference>
<dbReference type="GO" id="GO:0000716">
    <property type="term" value="P:transcription-coupled nucleotide-excision repair, DNA damage recognition"/>
    <property type="evidence" value="ECO:0007669"/>
    <property type="project" value="UniProtKB-UniRule"/>
</dbReference>